<dbReference type="RefSeq" id="WP_165565927.1">
    <property type="nucleotide sequence ID" value="NZ_CP045857.1"/>
</dbReference>
<proteinExistence type="predicted"/>
<name>A0A6G7LY14_9GAMM</name>
<sequence>MPKTTNQINARLAAGISPRDTPMKIRPLYLGCSLLLMVFQLRAAPETDRDALLSLSQNRLHTSSAQLAPIYHSSDWLTGLPSISLSHLGSLESHNSYEQELSLNLPFQSPAMQRQNAKLKPINERMLALQSQLQRLYLSGLLRQYWWQQAQAEQELAQLRHKQQVLQQLLQRQQALSQSGEMPATSVLLLKRELLELSLTKLPLEQQQQEANEALKRLTGLQQLPSLDESDTPLPDDAGAGHPMWQLLALQQQRQQLTTNAQLEGDDTPWLMSVTAKNTATLGQDEQSLGLALEIPLPVGNGLSQQQLGELQQQRLQLEQQQQQQLLQSQLQLQQLKRRQAQLQQEQQGLEQAVQLSKQLSETLLTTAEQGPAQYESWLRRHLEALDTQARLSLNHLAQAQLHSQQLQALGVTL</sequence>
<dbReference type="Gene3D" id="1.20.1600.10">
    <property type="entry name" value="Outer membrane efflux proteins (OEP)"/>
    <property type="match status" value="1"/>
</dbReference>
<dbReference type="GeneID" id="99802192"/>
<dbReference type="EMBL" id="CP045857">
    <property type="protein sequence ID" value="QIJ06535.1"/>
    <property type="molecule type" value="Genomic_DNA"/>
</dbReference>
<keyword evidence="1" id="KW-0175">Coiled coil</keyword>
<feature type="coiled-coil region" evidence="1">
    <location>
        <begin position="149"/>
        <end position="176"/>
    </location>
</feature>
<accession>A0A6G7LY14</accession>
<gene>
    <name evidence="2" type="ORF">GII14_21775</name>
</gene>
<reference evidence="2 3" key="1">
    <citation type="submission" date="2019-11" db="EMBL/GenBank/DDBJ databases">
        <title>Complete Genome Sequence of Shewanella chilikensis Strain DC57, Isolated from Corroded Seal Rings at a floating production facility in Australia.</title>
        <authorList>
            <person name="Salgar-Chaparro S.J."/>
            <person name="Castillo-Villamizar G.A."/>
            <person name="Poehlein A."/>
            <person name="Daniel R."/>
            <person name="Machuca L."/>
        </authorList>
    </citation>
    <scope>NUCLEOTIDE SEQUENCE [LARGE SCALE GENOMIC DNA]</scope>
    <source>
        <strain evidence="2 3">DC57</strain>
    </source>
</reference>
<dbReference type="SUPFAM" id="SSF56954">
    <property type="entry name" value="Outer membrane efflux proteins (OEP)"/>
    <property type="match status" value="1"/>
</dbReference>
<feature type="coiled-coil region" evidence="1">
    <location>
        <begin position="301"/>
        <end position="353"/>
    </location>
</feature>
<dbReference type="Proteomes" id="UP000502117">
    <property type="component" value="Chromosome"/>
</dbReference>
<evidence type="ECO:0000256" key="1">
    <source>
        <dbReference type="SAM" id="Coils"/>
    </source>
</evidence>
<evidence type="ECO:0000313" key="3">
    <source>
        <dbReference type="Proteomes" id="UP000502117"/>
    </source>
</evidence>
<protein>
    <submittedName>
        <fullName evidence="2">Metal transporter</fullName>
    </submittedName>
</protein>
<evidence type="ECO:0000313" key="2">
    <source>
        <dbReference type="EMBL" id="QIJ06535.1"/>
    </source>
</evidence>
<organism evidence="2 3">
    <name type="scientific">Shewanella chilikensis</name>
    <dbReference type="NCBI Taxonomy" id="558541"/>
    <lineage>
        <taxon>Bacteria</taxon>
        <taxon>Pseudomonadati</taxon>
        <taxon>Pseudomonadota</taxon>
        <taxon>Gammaproteobacteria</taxon>
        <taxon>Alteromonadales</taxon>
        <taxon>Shewanellaceae</taxon>
        <taxon>Shewanella</taxon>
    </lineage>
</organism>
<dbReference type="GO" id="GO:0015562">
    <property type="term" value="F:efflux transmembrane transporter activity"/>
    <property type="evidence" value="ECO:0007669"/>
    <property type="project" value="InterPro"/>
</dbReference>
<dbReference type="AlphaFoldDB" id="A0A6G7LY14"/>
<dbReference type="KEGG" id="schk:GII14_21775"/>